<reference evidence="5 6" key="1">
    <citation type="submission" date="2016-07" db="EMBL/GenBank/DDBJ databases">
        <title>Draft genome of the white-rot fungus Obba rivulosa 3A-2.</title>
        <authorList>
            <consortium name="DOE Joint Genome Institute"/>
            <person name="Miettinen O."/>
            <person name="Riley R."/>
            <person name="Acob R."/>
            <person name="Barry K."/>
            <person name="Cullen D."/>
            <person name="De Vries R."/>
            <person name="Hainaut M."/>
            <person name="Hatakka A."/>
            <person name="Henrissat B."/>
            <person name="Hilden K."/>
            <person name="Kuo R."/>
            <person name="Labutti K."/>
            <person name="Lipzen A."/>
            <person name="Makela M.R."/>
            <person name="Sandor L."/>
            <person name="Spatafora J.W."/>
            <person name="Grigoriev I.V."/>
            <person name="Hibbett D.S."/>
        </authorList>
    </citation>
    <scope>NUCLEOTIDE SEQUENCE [LARGE SCALE GENOMIC DNA]</scope>
    <source>
        <strain evidence="5 6">3A-2</strain>
    </source>
</reference>
<dbReference type="AlphaFoldDB" id="A0A8E2J873"/>
<proteinExistence type="predicted"/>
<dbReference type="InterPro" id="IPR036322">
    <property type="entry name" value="WD40_repeat_dom_sf"/>
</dbReference>
<dbReference type="Proteomes" id="UP000250043">
    <property type="component" value="Unassembled WGS sequence"/>
</dbReference>
<feature type="repeat" description="WD" evidence="3">
    <location>
        <begin position="204"/>
        <end position="245"/>
    </location>
</feature>
<evidence type="ECO:0000313" key="5">
    <source>
        <dbReference type="EMBL" id="OCH96292.1"/>
    </source>
</evidence>
<organism evidence="5 6">
    <name type="scientific">Obba rivulosa</name>
    <dbReference type="NCBI Taxonomy" id="1052685"/>
    <lineage>
        <taxon>Eukaryota</taxon>
        <taxon>Fungi</taxon>
        <taxon>Dikarya</taxon>
        <taxon>Basidiomycota</taxon>
        <taxon>Agaricomycotina</taxon>
        <taxon>Agaricomycetes</taxon>
        <taxon>Polyporales</taxon>
        <taxon>Gelatoporiaceae</taxon>
        <taxon>Obba</taxon>
    </lineage>
</organism>
<dbReference type="EMBL" id="KV722331">
    <property type="protein sequence ID" value="OCH96292.1"/>
    <property type="molecule type" value="Genomic_DNA"/>
</dbReference>
<evidence type="ECO:0000256" key="3">
    <source>
        <dbReference type="PROSITE-ProRule" id="PRU00221"/>
    </source>
</evidence>
<evidence type="ECO:0000256" key="2">
    <source>
        <dbReference type="ARBA" id="ARBA00022737"/>
    </source>
</evidence>
<feature type="region of interest" description="Disordered" evidence="4">
    <location>
        <begin position="414"/>
        <end position="461"/>
    </location>
</feature>
<accession>A0A8E2J873</accession>
<gene>
    <name evidence="5" type="ORF">OBBRIDRAFT_822311</name>
</gene>
<keyword evidence="2" id="KW-0677">Repeat</keyword>
<dbReference type="InterPro" id="IPR001680">
    <property type="entry name" value="WD40_rpt"/>
</dbReference>
<feature type="region of interest" description="Disordered" evidence="4">
    <location>
        <begin position="1"/>
        <end position="70"/>
    </location>
</feature>
<evidence type="ECO:0000256" key="1">
    <source>
        <dbReference type="ARBA" id="ARBA00022574"/>
    </source>
</evidence>
<evidence type="ECO:0000313" key="6">
    <source>
        <dbReference type="Proteomes" id="UP000250043"/>
    </source>
</evidence>
<evidence type="ECO:0000256" key="4">
    <source>
        <dbReference type="SAM" id="MobiDB-lite"/>
    </source>
</evidence>
<dbReference type="SMART" id="SM00320">
    <property type="entry name" value="WD40"/>
    <property type="match status" value="5"/>
</dbReference>
<dbReference type="Gene3D" id="2.130.10.10">
    <property type="entry name" value="YVTN repeat-like/Quinoprotein amine dehydrogenase"/>
    <property type="match status" value="2"/>
</dbReference>
<dbReference type="PROSITE" id="PS00678">
    <property type="entry name" value="WD_REPEATS_1"/>
    <property type="match status" value="2"/>
</dbReference>
<dbReference type="PANTHER" id="PTHR44675:SF1">
    <property type="entry name" value="P21-ACTIVATED PROTEIN KINASE-INTERACTING PROTEIN 1"/>
    <property type="match status" value="1"/>
</dbReference>
<dbReference type="InterPro" id="IPR015943">
    <property type="entry name" value="WD40/YVTN_repeat-like_dom_sf"/>
</dbReference>
<dbReference type="PROSITE" id="PS50294">
    <property type="entry name" value="WD_REPEATS_REGION"/>
    <property type="match status" value="2"/>
</dbReference>
<feature type="repeat" description="WD" evidence="3">
    <location>
        <begin position="120"/>
        <end position="162"/>
    </location>
</feature>
<sequence>MSTKTLAKTTASSSSRVAKKARISTSETAKPKKAVVAQVKEAEHTPATISAKQKGKQRASTTSQRDTKDSIKDVSSDAAALPSSFKIVAGSYEKLLYGLKCTVSAKDSDYEIDLKPVFIFPAHISSVKAVAASPQGGKWLATGSTDETIKVWDLRRRKELGGLMHHQGSITHLQFPSRSHLLSASEDGTLCLFRARDWAVLRTLKGHKGRVNCVAVHPSQKVALSVGRDRTLRMWDLMRGKGSASTKLGKEGEVVRWSTDGTLFAVSTQSTIDIYSTDMKLLHIVNHPARLHDIKFCKRVVGEGEVLLASAEDKKVSIYSLPANHEVEPSIIAELVGHTNRVKAVETLSIALPLSASQTSTTVVSTISSDGKIHVYDLAALPAEAAEKVQLNPIGTYDTKGTRLTCLTMADGDLDAEAPAKSGKRKRDDADEDDEDVSDKNDHALGSGGEDSYDEDGEEEE</sequence>
<keyword evidence="6" id="KW-1185">Reference proteome</keyword>
<feature type="compositionally biased region" description="Acidic residues" evidence="4">
    <location>
        <begin position="451"/>
        <end position="461"/>
    </location>
</feature>
<dbReference type="SUPFAM" id="SSF50978">
    <property type="entry name" value="WD40 repeat-like"/>
    <property type="match status" value="1"/>
</dbReference>
<dbReference type="InterPro" id="IPR051959">
    <property type="entry name" value="PAK1-Kinase_Regulator"/>
</dbReference>
<dbReference type="Pfam" id="PF00400">
    <property type="entry name" value="WD40"/>
    <property type="match status" value="3"/>
</dbReference>
<keyword evidence="1 3" id="KW-0853">WD repeat</keyword>
<dbReference type="InterPro" id="IPR019775">
    <property type="entry name" value="WD40_repeat_CS"/>
</dbReference>
<dbReference type="OrthoDB" id="308449at2759"/>
<feature type="compositionally biased region" description="Low complexity" evidence="4">
    <location>
        <begin position="1"/>
        <end position="16"/>
    </location>
</feature>
<name>A0A8E2J873_9APHY</name>
<dbReference type="PANTHER" id="PTHR44675">
    <property type="entry name" value="PAK1 INTERACTING PROTEIN 1"/>
    <property type="match status" value="1"/>
</dbReference>
<protein>
    <submittedName>
        <fullName evidence="5">WD40 repeat-like protein</fullName>
    </submittedName>
</protein>
<dbReference type="PROSITE" id="PS50082">
    <property type="entry name" value="WD_REPEATS_2"/>
    <property type="match status" value="2"/>
</dbReference>